<keyword evidence="2" id="KW-1185">Reference proteome</keyword>
<sequence>MASEVNLVLLRHGKPQQSDRLLGVTDPDLTELGFDQCDKVVSGHQFDRVVSSPRLRCQQFAQPFADASGLAYGVEDAFAELNFGDWDGQSLVELWQRQDGAFAAYWENPFAITPPSGESMQALTARLVQGLHRFQDCDGQRILVVTHGGVLRGLLAWLFNQSSGNAHLSKVVAGHASQLHLTLYFDDDGCLWPQLAGLIPTPELP</sequence>
<organism evidence="1 2">
    <name type="scientific">Ferrimonas aestuarii</name>
    <dbReference type="NCBI Taxonomy" id="2569539"/>
    <lineage>
        <taxon>Bacteria</taxon>
        <taxon>Pseudomonadati</taxon>
        <taxon>Pseudomonadota</taxon>
        <taxon>Gammaproteobacteria</taxon>
        <taxon>Alteromonadales</taxon>
        <taxon>Ferrimonadaceae</taxon>
        <taxon>Ferrimonas</taxon>
    </lineage>
</organism>
<dbReference type="SMART" id="SM00855">
    <property type="entry name" value="PGAM"/>
    <property type="match status" value="1"/>
</dbReference>
<comment type="caution">
    <text evidence="1">The sequence shown here is derived from an EMBL/GenBank/DDBJ whole genome shotgun (WGS) entry which is preliminary data.</text>
</comment>
<dbReference type="InterPro" id="IPR013078">
    <property type="entry name" value="His_Pase_superF_clade-1"/>
</dbReference>
<dbReference type="InterPro" id="IPR050275">
    <property type="entry name" value="PGM_Phosphatase"/>
</dbReference>
<dbReference type="Pfam" id="PF00300">
    <property type="entry name" value="His_Phos_1"/>
    <property type="match status" value="1"/>
</dbReference>
<dbReference type="PANTHER" id="PTHR48100">
    <property type="entry name" value="BROAD-SPECIFICITY PHOSPHATASE YOR283W-RELATED"/>
    <property type="match status" value="1"/>
</dbReference>
<dbReference type="Gene3D" id="3.40.50.1240">
    <property type="entry name" value="Phosphoglycerate mutase-like"/>
    <property type="match status" value="1"/>
</dbReference>
<dbReference type="SUPFAM" id="SSF53254">
    <property type="entry name" value="Phosphoglycerate mutase-like"/>
    <property type="match status" value="1"/>
</dbReference>
<evidence type="ECO:0000313" key="1">
    <source>
        <dbReference type="EMBL" id="TKB50071.1"/>
    </source>
</evidence>
<dbReference type="InterPro" id="IPR029033">
    <property type="entry name" value="His_PPase_superfam"/>
</dbReference>
<dbReference type="OrthoDB" id="9783269at2"/>
<dbReference type="PANTHER" id="PTHR48100:SF1">
    <property type="entry name" value="HISTIDINE PHOSPHATASE FAMILY PROTEIN-RELATED"/>
    <property type="match status" value="1"/>
</dbReference>
<dbReference type="CDD" id="cd07067">
    <property type="entry name" value="HP_PGM_like"/>
    <property type="match status" value="1"/>
</dbReference>
<name>A0A4V5NVD3_9GAMM</name>
<evidence type="ECO:0000313" key="2">
    <source>
        <dbReference type="Proteomes" id="UP000305675"/>
    </source>
</evidence>
<dbReference type="RefSeq" id="WP_136865203.1">
    <property type="nucleotide sequence ID" value="NZ_SWCJ01000024.1"/>
</dbReference>
<reference evidence="1 2" key="1">
    <citation type="submission" date="2019-04" db="EMBL/GenBank/DDBJ databases">
        <authorList>
            <person name="Hwang J.C."/>
        </authorList>
    </citation>
    <scope>NUCLEOTIDE SEQUENCE [LARGE SCALE GENOMIC DNA]</scope>
    <source>
        <strain evidence="1 2">IMCC35002</strain>
    </source>
</reference>
<dbReference type="GO" id="GO:0016791">
    <property type="term" value="F:phosphatase activity"/>
    <property type="evidence" value="ECO:0007669"/>
    <property type="project" value="TreeGrafter"/>
</dbReference>
<dbReference type="Proteomes" id="UP000305675">
    <property type="component" value="Unassembled WGS sequence"/>
</dbReference>
<dbReference type="EMBL" id="SWCJ01000024">
    <property type="protein sequence ID" value="TKB50071.1"/>
    <property type="molecule type" value="Genomic_DNA"/>
</dbReference>
<proteinExistence type="predicted"/>
<accession>A0A4V5NVD3</accession>
<dbReference type="AlphaFoldDB" id="A0A4V5NVD3"/>
<gene>
    <name evidence="1" type="ORF">FCL42_20005</name>
</gene>
<protein>
    <submittedName>
        <fullName evidence="1">Histidine phosphatase family protein</fullName>
    </submittedName>
</protein>
<dbReference type="GO" id="GO:0005737">
    <property type="term" value="C:cytoplasm"/>
    <property type="evidence" value="ECO:0007669"/>
    <property type="project" value="TreeGrafter"/>
</dbReference>